<dbReference type="PANTHER" id="PTHR46118">
    <property type="entry name" value="PROTEIN ABHD11"/>
    <property type="match status" value="1"/>
</dbReference>
<dbReference type="Gene3D" id="3.40.50.1820">
    <property type="entry name" value="alpha/beta hydrolase"/>
    <property type="match status" value="1"/>
</dbReference>
<dbReference type="KEGG" id="ise:JBKA6_1186"/>
<keyword evidence="1 3" id="KW-0378">Hydrolase</keyword>
<gene>
    <name evidence="3" type="ORF">JBKA6_1186</name>
</gene>
<keyword evidence="4" id="KW-1185">Reference proteome</keyword>
<dbReference type="GO" id="GO:0016787">
    <property type="term" value="F:hydrolase activity"/>
    <property type="evidence" value="ECO:0007669"/>
    <property type="project" value="UniProtKB-KW"/>
</dbReference>
<name>A0A1J1DZ57_9FLAO</name>
<reference evidence="3 4" key="1">
    <citation type="submission" date="2014-03" db="EMBL/GenBank/DDBJ databases">
        <title>complete genome sequence of Flavobacteriaceae bacterium JBKA-6.</title>
        <authorList>
            <person name="Takano T."/>
            <person name="Nakamura Y."/>
            <person name="Takuma S."/>
            <person name="Yasuike M."/>
            <person name="Matsuyama T."/>
            <person name="Sakai T."/>
            <person name="Fujiwara A."/>
            <person name="Kimoto K."/>
            <person name="Fukuda Y."/>
            <person name="Kondo H."/>
            <person name="Hirono I."/>
            <person name="Nakayasu C."/>
        </authorList>
    </citation>
    <scope>NUCLEOTIDE SEQUENCE [LARGE SCALE GENOMIC DNA]</scope>
    <source>
        <strain evidence="3 4">JBKA-6</strain>
    </source>
</reference>
<dbReference type="SUPFAM" id="SSF53474">
    <property type="entry name" value="alpha/beta-Hydrolases"/>
    <property type="match status" value="1"/>
</dbReference>
<proteinExistence type="predicted"/>
<dbReference type="InterPro" id="IPR029058">
    <property type="entry name" value="AB_hydrolase_fold"/>
</dbReference>
<dbReference type="Proteomes" id="UP000243197">
    <property type="component" value="Chromosome"/>
</dbReference>
<dbReference type="PANTHER" id="PTHR46118:SF4">
    <property type="entry name" value="PROTEIN ABHD11"/>
    <property type="match status" value="1"/>
</dbReference>
<evidence type="ECO:0000259" key="2">
    <source>
        <dbReference type="Pfam" id="PF00561"/>
    </source>
</evidence>
<evidence type="ECO:0000313" key="4">
    <source>
        <dbReference type="Proteomes" id="UP000243197"/>
    </source>
</evidence>
<dbReference type="InterPro" id="IPR000073">
    <property type="entry name" value="AB_hydrolase_1"/>
</dbReference>
<sequence length="232" mass="27084">MSDNWLTYGKKNSEYFEVHLVDHRNHGSSFHSDEMNYTVMTEDLKRYIDHYNLSDILLMGHSMGGKVSMNFACMYPELISKLIVIDICPKKYKINFTDLFNAIHDMPLEDISSRKSAEEFMEKRISNYGIRQFILKGLYRGDDDLLAWRFNSKVLEREIVEIGKELPSSFSFEKETLFLSGEKSDYIVDADSEIIKHHFPNSKIVEIKNAGHWVQSDNPEDFSQQTDLFLRG</sequence>
<dbReference type="EMBL" id="AP014564">
    <property type="protein sequence ID" value="BAV95199.1"/>
    <property type="molecule type" value="Genomic_DNA"/>
</dbReference>
<accession>A0A1J1DZ57</accession>
<feature type="domain" description="AB hydrolase-1" evidence="2">
    <location>
        <begin position="3"/>
        <end position="100"/>
    </location>
</feature>
<protein>
    <submittedName>
        <fullName evidence="3">Alpha/beta hydrolase</fullName>
    </submittedName>
</protein>
<evidence type="ECO:0000313" key="3">
    <source>
        <dbReference type="EMBL" id="BAV95199.1"/>
    </source>
</evidence>
<evidence type="ECO:0000256" key="1">
    <source>
        <dbReference type="ARBA" id="ARBA00022801"/>
    </source>
</evidence>
<organism evidence="3 4">
    <name type="scientific">Ichthyobacterium seriolicida</name>
    <dbReference type="NCBI Taxonomy" id="242600"/>
    <lineage>
        <taxon>Bacteria</taxon>
        <taxon>Pseudomonadati</taxon>
        <taxon>Bacteroidota</taxon>
        <taxon>Flavobacteriia</taxon>
        <taxon>Flavobacteriales</taxon>
        <taxon>Ichthyobacteriaceae</taxon>
        <taxon>Ichthyobacterium</taxon>
    </lineage>
</organism>
<dbReference type="PRINTS" id="PR00111">
    <property type="entry name" value="ABHYDROLASE"/>
</dbReference>
<dbReference type="AlphaFoldDB" id="A0A1J1DZ57"/>
<dbReference type="Pfam" id="PF00561">
    <property type="entry name" value="Abhydrolase_1"/>
    <property type="match status" value="1"/>
</dbReference>